<gene>
    <name evidence="2" type="primary">LOC101846985</name>
</gene>
<dbReference type="RefSeq" id="XP_012942920.1">
    <property type="nucleotide sequence ID" value="XM_013087466.2"/>
</dbReference>
<dbReference type="Proteomes" id="UP000694888">
    <property type="component" value="Unplaced"/>
</dbReference>
<proteinExistence type="predicted"/>
<sequence>MNDKPLSCTIKPAVCVTADTKGFHSGCKIVDISFPSIVNPEVTDENVEIGEIRFQNFYVAFLTVKAKIKLTEDTPREGPQDQGWRVALRRFPLMPDPHGETGAQDSFCLTRKHFSCDLSNIVSVRLILQQPAPVWKEFKMEELKLFRSSNGVRVPPLPTWVTEDDKTKVGKKELENENTGVVAEKNSRAEVGVPDIDSLSASLQQLWALAEEASSNQTEESLGRYEVEGCYDINLLAYS</sequence>
<organism evidence="1 2">
    <name type="scientific">Aplysia californica</name>
    <name type="common">California sea hare</name>
    <dbReference type="NCBI Taxonomy" id="6500"/>
    <lineage>
        <taxon>Eukaryota</taxon>
        <taxon>Metazoa</taxon>
        <taxon>Spiralia</taxon>
        <taxon>Lophotrochozoa</taxon>
        <taxon>Mollusca</taxon>
        <taxon>Gastropoda</taxon>
        <taxon>Heterobranchia</taxon>
        <taxon>Euthyneura</taxon>
        <taxon>Tectipleura</taxon>
        <taxon>Aplysiida</taxon>
        <taxon>Aplysioidea</taxon>
        <taxon>Aplysiidae</taxon>
        <taxon>Aplysia</taxon>
    </lineage>
</organism>
<name>A0ABM1A8L6_APLCA</name>
<keyword evidence="1" id="KW-1185">Reference proteome</keyword>
<protein>
    <submittedName>
        <fullName evidence="2">Nicolin-1 isoform X1</fullName>
    </submittedName>
</protein>
<dbReference type="PANTHER" id="PTHR31239">
    <property type="entry name" value="NICOLIN 1"/>
    <property type="match status" value="1"/>
</dbReference>
<evidence type="ECO:0000313" key="2">
    <source>
        <dbReference type="RefSeq" id="XP_012942920.1"/>
    </source>
</evidence>
<dbReference type="PANTHER" id="PTHR31239:SF2">
    <property type="entry name" value="NICOLIN-1"/>
    <property type="match status" value="1"/>
</dbReference>
<evidence type="ECO:0000313" key="1">
    <source>
        <dbReference type="Proteomes" id="UP000694888"/>
    </source>
</evidence>
<dbReference type="GeneID" id="101846985"/>
<dbReference type="InterPro" id="IPR040235">
    <property type="entry name" value="Nicolin-1"/>
</dbReference>
<reference evidence="2" key="1">
    <citation type="submission" date="2025-08" db="UniProtKB">
        <authorList>
            <consortium name="RefSeq"/>
        </authorList>
    </citation>
    <scope>IDENTIFICATION</scope>
</reference>
<accession>A0ABM1A8L6</accession>